<sequence length="148" mass="16515">MIRRMKLRVLICLIWVSACLAAWGRALKVRNALSASSVLVTVSWKDEQTVQRDTAQATTLEPCASVSFERLGVLDSKGRKMLRRLELGEVCVLGMQGTVSKRLCLEPEEWSWSYAVLPVGGNDSTLFKIRRPSPTDLQEDSSCTRNGE</sequence>
<accession>A0A5J4YSU2</accession>
<proteinExistence type="predicted"/>
<organism evidence="2 3">
    <name type="scientific">Porphyridium purpureum</name>
    <name type="common">Red alga</name>
    <name type="synonym">Porphyridium cruentum</name>
    <dbReference type="NCBI Taxonomy" id="35688"/>
    <lineage>
        <taxon>Eukaryota</taxon>
        <taxon>Rhodophyta</taxon>
        <taxon>Bangiophyceae</taxon>
        <taxon>Porphyridiales</taxon>
        <taxon>Porphyridiaceae</taxon>
        <taxon>Porphyridium</taxon>
    </lineage>
</organism>
<dbReference type="Proteomes" id="UP000324585">
    <property type="component" value="Unassembled WGS sequence"/>
</dbReference>
<protein>
    <submittedName>
        <fullName evidence="2">Uncharacterized protein</fullName>
    </submittedName>
</protein>
<comment type="caution">
    <text evidence="2">The sequence shown here is derived from an EMBL/GenBank/DDBJ whole genome shotgun (WGS) entry which is preliminary data.</text>
</comment>
<evidence type="ECO:0000256" key="1">
    <source>
        <dbReference type="SAM" id="SignalP"/>
    </source>
</evidence>
<dbReference type="PROSITE" id="PS51257">
    <property type="entry name" value="PROKAR_LIPOPROTEIN"/>
    <property type="match status" value="1"/>
</dbReference>
<evidence type="ECO:0000313" key="2">
    <source>
        <dbReference type="EMBL" id="KAA8494000.1"/>
    </source>
</evidence>
<dbReference type="AlphaFoldDB" id="A0A5J4YSU2"/>
<feature type="chain" id="PRO_5023928268" evidence="1">
    <location>
        <begin position="22"/>
        <end position="148"/>
    </location>
</feature>
<keyword evidence="1" id="KW-0732">Signal</keyword>
<keyword evidence="3" id="KW-1185">Reference proteome</keyword>
<evidence type="ECO:0000313" key="3">
    <source>
        <dbReference type="Proteomes" id="UP000324585"/>
    </source>
</evidence>
<name>A0A5J4YSU2_PORPP</name>
<gene>
    <name evidence="2" type="ORF">FVE85_3975</name>
</gene>
<dbReference type="EMBL" id="VRMN01000005">
    <property type="protein sequence ID" value="KAA8494000.1"/>
    <property type="molecule type" value="Genomic_DNA"/>
</dbReference>
<feature type="signal peptide" evidence="1">
    <location>
        <begin position="1"/>
        <end position="21"/>
    </location>
</feature>
<reference evidence="3" key="1">
    <citation type="journal article" date="2019" name="Nat. Commun.">
        <title>Expansion of phycobilisome linker gene families in mesophilic red algae.</title>
        <authorList>
            <person name="Lee J."/>
            <person name="Kim D."/>
            <person name="Bhattacharya D."/>
            <person name="Yoon H.S."/>
        </authorList>
    </citation>
    <scope>NUCLEOTIDE SEQUENCE [LARGE SCALE GENOMIC DNA]</scope>
    <source>
        <strain evidence="3">CCMP 1328</strain>
    </source>
</reference>